<protein>
    <recommendedName>
        <fullName evidence="7">Lipoprotein</fullName>
    </recommendedName>
</protein>
<accession>A0A4U9VSQ0</accession>
<dbReference type="KEGG" id="stha:NCTC11429_03907"/>
<evidence type="ECO:0000313" key="6">
    <source>
        <dbReference type="Proteomes" id="UP001566204"/>
    </source>
</evidence>
<sequence length="53" mass="5577">MKKLINLGLLAFVLTTFTVACGSAGKKKDNGSEQRDSTSSGQSKKDQPNTGCD</sequence>
<evidence type="ECO:0000256" key="1">
    <source>
        <dbReference type="SAM" id="MobiDB-lite"/>
    </source>
</evidence>
<reference evidence="3 6" key="2">
    <citation type="submission" date="2024-06" db="EMBL/GenBank/DDBJ databases">
        <title>Soil Sphingobacterium thalpophilum.</title>
        <authorList>
            <person name="Yang J."/>
            <person name="Li J."/>
        </authorList>
    </citation>
    <scope>NUCLEOTIDE SEQUENCE [LARGE SCALE GENOMIC DNA]</scope>
    <source>
        <strain evidence="3 6">22g91tb</strain>
    </source>
</reference>
<dbReference type="RefSeq" id="WP_160169514.1">
    <property type="nucleotide sequence ID" value="NZ_CP141191.1"/>
</dbReference>
<dbReference type="EMBL" id="JBEOQB010000004">
    <property type="protein sequence ID" value="MEZ0453213.1"/>
    <property type="molecule type" value="Genomic_DNA"/>
</dbReference>
<evidence type="ECO:0000256" key="2">
    <source>
        <dbReference type="SAM" id="SignalP"/>
    </source>
</evidence>
<feature type="chain" id="PRO_5020266737" description="Lipoprotein" evidence="2">
    <location>
        <begin position="23"/>
        <end position="53"/>
    </location>
</feature>
<feature type="compositionally biased region" description="Basic and acidic residues" evidence="1">
    <location>
        <begin position="26"/>
        <end position="36"/>
    </location>
</feature>
<feature type="region of interest" description="Disordered" evidence="1">
    <location>
        <begin position="23"/>
        <end position="53"/>
    </location>
</feature>
<feature type="signal peptide" evidence="2">
    <location>
        <begin position="1"/>
        <end position="22"/>
    </location>
</feature>
<dbReference type="Proteomes" id="UP000308196">
    <property type="component" value="Chromosome"/>
</dbReference>
<name>A0A4U9VSQ0_9SPHI</name>
<evidence type="ECO:0008006" key="7">
    <source>
        <dbReference type="Google" id="ProtNLM"/>
    </source>
</evidence>
<evidence type="ECO:0000313" key="4">
    <source>
        <dbReference type="EMBL" id="VTR49533.1"/>
    </source>
</evidence>
<dbReference type="AlphaFoldDB" id="A0A4U9VSQ0"/>
<proteinExistence type="predicted"/>
<keyword evidence="6" id="KW-1185">Reference proteome</keyword>
<dbReference type="EMBL" id="LR590484">
    <property type="protein sequence ID" value="VTR49533.1"/>
    <property type="molecule type" value="Genomic_DNA"/>
</dbReference>
<dbReference type="Proteomes" id="UP001566204">
    <property type="component" value="Unassembled WGS sequence"/>
</dbReference>
<reference evidence="4 5" key="1">
    <citation type="submission" date="2019-05" db="EMBL/GenBank/DDBJ databases">
        <authorList>
            <consortium name="Pathogen Informatics"/>
        </authorList>
    </citation>
    <scope>NUCLEOTIDE SEQUENCE [LARGE SCALE GENOMIC DNA]</scope>
    <source>
        <strain evidence="4 5">NCTC11429</strain>
    </source>
</reference>
<dbReference type="PROSITE" id="PS51257">
    <property type="entry name" value="PROKAR_LIPOPROTEIN"/>
    <property type="match status" value="1"/>
</dbReference>
<evidence type="ECO:0000313" key="3">
    <source>
        <dbReference type="EMBL" id="MEZ0453213.1"/>
    </source>
</evidence>
<evidence type="ECO:0000313" key="5">
    <source>
        <dbReference type="Proteomes" id="UP000308196"/>
    </source>
</evidence>
<feature type="compositionally biased region" description="Polar residues" evidence="1">
    <location>
        <begin position="37"/>
        <end position="53"/>
    </location>
</feature>
<dbReference type="GeneID" id="78465837"/>
<organism evidence="4 5">
    <name type="scientific">Sphingobacterium thalpophilum</name>
    <dbReference type="NCBI Taxonomy" id="259"/>
    <lineage>
        <taxon>Bacteria</taxon>
        <taxon>Pseudomonadati</taxon>
        <taxon>Bacteroidota</taxon>
        <taxon>Sphingobacteriia</taxon>
        <taxon>Sphingobacteriales</taxon>
        <taxon>Sphingobacteriaceae</taxon>
        <taxon>Sphingobacterium</taxon>
    </lineage>
</organism>
<keyword evidence="2" id="KW-0732">Signal</keyword>
<dbReference type="STRING" id="1123265.GCA_000686625_04244"/>
<gene>
    <name evidence="3" type="ORF">ABTW24_16580</name>
    <name evidence="4" type="ORF">NCTC11429_03907</name>
</gene>